<evidence type="ECO:0000256" key="3">
    <source>
        <dbReference type="PROSITE-ProRule" id="PRU00339"/>
    </source>
</evidence>
<gene>
    <name evidence="4" type="ORF">AKO1_003896</name>
</gene>
<dbReference type="GO" id="GO:0031514">
    <property type="term" value="C:motile cilium"/>
    <property type="evidence" value="ECO:0007669"/>
    <property type="project" value="TreeGrafter"/>
</dbReference>
<keyword evidence="5" id="KW-1185">Reference proteome</keyword>
<evidence type="ECO:0000313" key="4">
    <source>
        <dbReference type="EMBL" id="KAL0488759.1"/>
    </source>
</evidence>
<dbReference type="GO" id="GO:0070062">
    <property type="term" value="C:extracellular exosome"/>
    <property type="evidence" value="ECO:0007669"/>
    <property type="project" value="TreeGrafter"/>
</dbReference>
<proteinExistence type="predicted"/>
<dbReference type="InterPro" id="IPR052628">
    <property type="entry name" value="CFAP70"/>
</dbReference>
<evidence type="ECO:0000256" key="2">
    <source>
        <dbReference type="ARBA" id="ARBA00022803"/>
    </source>
</evidence>
<dbReference type="EMBL" id="JAOPGA020001475">
    <property type="protein sequence ID" value="KAL0488759.1"/>
    <property type="molecule type" value="Genomic_DNA"/>
</dbReference>
<accession>A0AAW2ZJB8</accession>
<dbReference type="Pfam" id="PF13432">
    <property type="entry name" value="TPR_16"/>
    <property type="match status" value="1"/>
</dbReference>
<dbReference type="PROSITE" id="PS50005">
    <property type="entry name" value="TPR"/>
    <property type="match status" value="1"/>
</dbReference>
<dbReference type="PANTHER" id="PTHR44314:SF1">
    <property type="entry name" value="CILIA- AND FLAGELLA-ASSOCIATED PROTEIN 70"/>
    <property type="match status" value="1"/>
</dbReference>
<keyword evidence="2 3" id="KW-0802">TPR repeat</keyword>
<comment type="caution">
    <text evidence="4">The sequence shown here is derived from an EMBL/GenBank/DDBJ whole genome shotgun (WGS) entry which is preliminary data.</text>
</comment>
<dbReference type="Gene3D" id="1.25.40.10">
    <property type="entry name" value="Tetratricopeptide repeat domain"/>
    <property type="match status" value="3"/>
</dbReference>
<dbReference type="PANTHER" id="PTHR44314">
    <property type="entry name" value="CILIA- AND FLAGELLA-ASSOCIATED PROTEIN 70"/>
    <property type="match status" value="1"/>
</dbReference>
<organism evidence="4 5">
    <name type="scientific">Acrasis kona</name>
    <dbReference type="NCBI Taxonomy" id="1008807"/>
    <lineage>
        <taxon>Eukaryota</taxon>
        <taxon>Discoba</taxon>
        <taxon>Heterolobosea</taxon>
        <taxon>Tetramitia</taxon>
        <taxon>Eutetramitia</taxon>
        <taxon>Acrasidae</taxon>
        <taxon>Acrasis</taxon>
    </lineage>
</organism>
<feature type="non-terminal residue" evidence="4">
    <location>
        <position position="1"/>
    </location>
</feature>
<dbReference type="Proteomes" id="UP001431209">
    <property type="component" value="Unassembled WGS sequence"/>
</dbReference>
<feature type="repeat" description="TPR" evidence="3">
    <location>
        <begin position="126"/>
        <end position="159"/>
    </location>
</feature>
<protein>
    <submittedName>
        <fullName evidence="4">TTC18</fullName>
    </submittedName>
</protein>
<dbReference type="GO" id="GO:0003341">
    <property type="term" value="P:cilium movement"/>
    <property type="evidence" value="ECO:0007669"/>
    <property type="project" value="TreeGrafter"/>
</dbReference>
<dbReference type="GO" id="GO:0060271">
    <property type="term" value="P:cilium assembly"/>
    <property type="evidence" value="ECO:0007669"/>
    <property type="project" value="TreeGrafter"/>
</dbReference>
<dbReference type="InterPro" id="IPR011990">
    <property type="entry name" value="TPR-like_helical_dom_sf"/>
</dbReference>
<reference evidence="4 5" key="1">
    <citation type="submission" date="2024-03" db="EMBL/GenBank/DDBJ databases">
        <title>The Acrasis kona genome and developmental transcriptomes reveal deep origins of eukaryotic multicellular pathways.</title>
        <authorList>
            <person name="Sheikh S."/>
            <person name="Fu C.-J."/>
            <person name="Brown M.W."/>
            <person name="Baldauf S.L."/>
        </authorList>
    </citation>
    <scope>NUCLEOTIDE SEQUENCE [LARGE SCALE GENOMIC DNA]</scope>
    <source>
        <strain evidence="4 5">ATCC MYA-3509</strain>
    </source>
</reference>
<keyword evidence="1" id="KW-0677">Repeat</keyword>
<dbReference type="SMART" id="SM00028">
    <property type="entry name" value="TPR"/>
    <property type="match status" value="8"/>
</dbReference>
<evidence type="ECO:0000313" key="5">
    <source>
        <dbReference type="Proteomes" id="UP001431209"/>
    </source>
</evidence>
<sequence>TKGKVDKEQFVFHLNNSGKYFSFKEKLKTTVVQIVKEKFARQAAKKNEVEKFYNDLYVYLIQQMHITINRIFDSANETEFSIIGADGTPTDKWRRLADEAEAEGNYALAVQYHQDRISSAQDDFNAELMYEYGMFSLRVNDLPKAEHSLREAISIDMSHTPSLRAYGCLLISKEQYKEAEVFLQSIVDLCPNDATCWGCLGLFFKYVNKEKESHQANMMGERCFLESSYENGSTFYTTVASYLLDIHLDKLAELALSDEENKGVEYCYNMARVFFIRQQYDQVEQWLTKAINQDIRCEKVWHLMGRSYAAQENSLESLKAYETAMSVAKESTDPLLYLRVGKIYLELERFEDAKSTYLLACKYWPCGIAWLGVGISYYRLEDMVHAEQCLNEANIQNNLDPNVWAYLTLVCIRQERFEEAEKALKESLRHQLKNGPLKDEVSQLYQSIVAQGLVGQED</sequence>
<name>A0AAW2ZJB8_9EUKA</name>
<dbReference type="SUPFAM" id="SSF48452">
    <property type="entry name" value="TPR-like"/>
    <property type="match status" value="1"/>
</dbReference>
<dbReference type="InterPro" id="IPR019734">
    <property type="entry name" value="TPR_rpt"/>
</dbReference>
<evidence type="ECO:0000256" key="1">
    <source>
        <dbReference type="ARBA" id="ARBA00022737"/>
    </source>
</evidence>
<dbReference type="AlphaFoldDB" id="A0AAW2ZJB8"/>